<dbReference type="PANTHER" id="PTHR12150:SF13">
    <property type="entry name" value="METHYLTRANSFERASE C9ORF114-RELATED"/>
    <property type="match status" value="1"/>
</dbReference>
<comment type="similarity">
    <text evidence="3">Belongs to the class IV-like SAM-binding methyltransferase superfamily.</text>
</comment>
<evidence type="ECO:0000313" key="14">
    <source>
        <dbReference type="Proteomes" id="UP000095285"/>
    </source>
</evidence>
<protein>
    <recommendedName>
        <fullName evidence="4">phosphatidylserine decarboxylase</fullName>
        <ecNumber evidence="4">4.1.1.65</ecNumber>
    </recommendedName>
</protein>
<dbReference type="GO" id="GO:0006646">
    <property type="term" value="P:phosphatidylethanolamine biosynthetic process"/>
    <property type="evidence" value="ECO:0007669"/>
    <property type="project" value="UniProtKB-UniPathway"/>
</dbReference>
<dbReference type="SUPFAM" id="SSF75217">
    <property type="entry name" value="alpha/beta knot"/>
    <property type="match status" value="1"/>
</dbReference>
<dbReference type="EC" id="4.1.1.65" evidence="4"/>
<keyword evidence="14" id="KW-1185">Reference proteome</keyword>
<dbReference type="InterPro" id="IPR029026">
    <property type="entry name" value="tRNA_m1G_MTases_N"/>
</dbReference>
<dbReference type="CDD" id="cd18086">
    <property type="entry name" value="HsC9orf114-like"/>
    <property type="match status" value="1"/>
</dbReference>
<dbReference type="Pfam" id="PF02666">
    <property type="entry name" value="PS_Dcarbxylase"/>
    <property type="match status" value="1"/>
</dbReference>
<keyword evidence="5" id="KW-0444">Lipid biosynthesis</keyword>
<evidence type="ECO:0000256" key="1">
    <source>
        <dbReference type="ARBA" id="ARBA00001928"/>
    </source>
</evidence>
<dbReference type="SUPFAM" id="SSF50249">
    <property type="entry name" value="Nucleic acid-binding proteins"/>
    <property type="match status" value="1"/>
</dbReference>
<dbReference type="InterPro" id="IPR012340">
    <property type="entry name" value="NA-bd_OB-fold"/>
</dbReference>
<dbReference type="GO" id="GO:0004609">
    <property type="term" value="F:phosphatidylserine decarboxylase activity"/>
    <property type="evidence" value="ECO:0007669"/>
    <property type="project" value="UniProtKB-EC"/>
</dbReference>
<reference evidence="14" key="1">
    <citation type="submission" date="2012-04" db="EMBL/GenBank/DDBJ databases">
        <title>The Genome Sequence of Loa loa.</title>
        <authorList>
            <consortium name="The Broad Institute Genome Sequencing Platform"/>
            <consortium name="Broad Institute Genome Sequencing Center for Infectious Disease"/>
            <person name="Nutman T.B."/>
            <person name="Fink D.L."/>
            <person name="Russ C."/>
            <person name="Young S."/>
            <person name="Zeng Q."/>
            <person name="Gargeya S."/>
            <person name="Alvarado L."/>
            <person name="Berlin A."/>
            <person name="Chapman S.B."/>
            <person name="Chen Z."/>
            <person name="Freedman E."/>
            <person name="Gellesch M."/>
            <person name="Goldberg J."/>
            <person name="Griggs A."/>
            <person name="Gujja S."/>
            <person name="Heilman E.R."/>
            <person name="Heiman D."/>
            <person name="Howarth C."/>
            <person name="Mehta T."/>
            <person name="Neiman D."/>
            <person name="Pearson M."/>
            <person name="Roberts A."/>
            <person name="Saif S."/>
            <person name="Shea T."/>
            <person name="Shenoy N."/>
            <person name="Sisk P."/>
            <person name="Stolte C."/>
            <person name="Sykes S."/>
            <person name="White J."/>
            <person name="Yandava C."/>
            <person name="Haas B."/>
            <person name="Henn M.R."/>
            <person name="Nusbaum C."/>
            <person name="Birren B."/>
        </authorList>
    </citation>
    <scope>NUCLEOTIDE SEQUENCE [LARGE SCALE GENOMIC DNA]</scope>
</reference>
<accession>A0A1I7VKE0</accession>
<keyword evidence="9" id="KW-0456">Lyase</keyword>
<name>A0A1I7VKE0_LOALO</name>
<dbReference type="eggNOG" id="KOG3925">
    <property type="taxonomic scope" value="Eukaryota"/>
</dbReference>
<dbReference type="Gene3D" id="3.40.1280.10">
    <property type="match status" value="1"/>
</dbReference>
<dbReference type="InterPro" id="IPR033177">
    <property type="entry name" value="PSD-B"/>
</dbReference>
<proteinExistence type="inferred from homology"/>
<dbReference type="STRING" id="7209.A0A1I7VKE0"/>
<keyword evidence="11" id="KW-0670">Pyruvate</keyword>
<evidence type="ECO:0000256" key="8">
    <source>
        <dbReference type="ARBA" id="ARBA00023209"/>
    </source>
</evidence>
<dbReference type="UniPathway" id="UPA00558"/>
<sequence length="782" mass="88577">MNSGVPGYSLDEVRKVHLSHLSRITLDSCPTVSGKITKNNNKKRLKKERSGGANMFKKEKKLSWRKRRAAMKQFREDILLEQLIRKPKVSDVLIMDTYGDNMNETVNGRFLMLSIALPGSILNNAQSPELRTYLAGQIARSAAIFCVDEIIVYDETARMKPQQRDDYCSGKWCPDLPVHSGNVECNFHLARILEFMECPQYLRKTLFPLQKTLRYAGILNPLDCPHHLRASDLSVPYREGVVLDKPVKAGRGPICNIGLYKEVQINEEVVLQAGTRVTVKVLDIYSERKRYHGCLVNSQQIKRETGLYWGYKVRIALSLHDALNAGEYDVIIGTSERGKPVSKFEMPLCERNRILIVFGGLEGLEAAIEADKNISCSTPEELFEHYLNVVPGQGSRIIRTEEAIPITLATLGPPLMLSRRCFIIDIRKLVQQKWTSFGDYAGYATASVGDTKNNLRKITFHRFYKLFKWITVGFLAGSSTIYLYNLFVPDWRELQDEKHYYSDWKLRVYSSLPLNALSRFAGSLANVYIPVWLRPKIFVYDCRMDEAEVSDLSSYPTLAAFFNRSLKSTVRPISDSDLVSPADGVVIHYGKVNEGRIEFVKGHDYHISDFLGPVNMKNKKKGHELYQVVLYLAPGNYHGFHAPAKWMASEEIHFPGLLLSVRPSFLLRMPHLFCINERVVLKGSWKHGFFSMSAVAATNVGDVSINADPLLHTNVKRLRTEVSKALPVITELEHAYLPGDKVGEFRLGSTVVLIFEAPPTVQFAIRAGDNLRYGQSLVINDF</sequence>
<dbReference type="Proteomes" id="UP000095285">
    <property type="component" value="Unassembled WGS sequence"/>
</dbReference>
<comment type="function">
    <text evidence="13">Catalyzes the formation of phosphatidylethanolamine (PtdEtn) from phosphatidylserine (PtdSer). Plays a central role in phospholipid metabolism and in the interorganelle trafficking of phosphatidylserine. May be involved in lipid droplet biogenesis at the endoplasmic reticulum membrane.</text>
</comment>
<dbReference type="AlphaFoldDB" id="A0A1I7VKE0"/>
<evidence type="ECO:0000256" key="13">
    <source>
        <dbReference type="ARBA" id="ARBA00045136"/>
    </source>
</evidence>
<dbReference type="InterPro" id="IPR003750">
    <property type="entry name" value="Put_MeTrfase-C9orf114-like"/>
</dbReference>
<dbReference type="InterPro" id="IPR003817">
    <property type="entry name" value="PS_Dcarbxylase"/>
</dbReference>
<dbReference type="PANTHER" id="PTHR12150">
    <property type="entry name" value="CLASS IV SAM-BINDING METHYLTRANSFERASE-RELATED"/>
    <property type="match status" value="1"/>
</dbReference>
<evidence type="ECO:0000256" key="6">
    <source>
        <dbReference type="ARBA" id="ARBA00022793"/>
    </source>
</evidence>
<evidence type="ECO:0000256" key="4">
    <source>
        <dbReference type="ARBA" id="ARBA00012243"/>
    </source>
</evidence>
<keyword evidence="10" id="KW-1208">Phospholipid metabolism</keyword>
<keyword evidence="8" id="KW-0594">Phospholipid biosynthesis</keyword>
<dbReference type="Pfam" id="PF02598">
    <property type="entry name" value="Methyltrn_RNA_3"/>
    <property type="match status" value="1"/>
</dbReference>
<keyword evidence="6" id="KW-0210">Decarboxylase</keyword>
<evidence type="ECO:0000256" key="5">
    <source>
        <dbReference type="ARBA" id="ARBA00022516"/>
    </source>
</evidence>
<organism evidence="14 15">
    <name type="scientific">Loa loa</name>
    <name type="common">Eye worm</name>
    <name type="synonym">Filaria loa</name>
    <dbReference type="NCBI Taxonomy" id="7209"/>
    <lineage>
        <taxon>Eukaryota</taxon>
        <taxon>Metazoa</taxon>
        <taxon>Ecdysozoa</taxon>
        <taxon>Nematoda</taxon>
        <taxon>Chromadorea</taxon>
        <taxon>Rhabditida</taxon>
        <taxon>Spirurina</taxon>
        <taxon>Spiruromorpha</taxon>
        <taxon>Filarioidea</taxon>
        <taxon>Onchocercidae</taxon>
        <taxon>Loa</taxon>
    </lineage>
</organism>
<evidence type="ECO:0000313" key="15">
    <source>
        <dbReference type="WBParaSite" id="EN70_3529"/>
    </source>
</evidence>
<dbReference type="NCBIfam" id="TIGR00163">
    <property type="entry name" value="PS_decarb"/>
    <property type="match status" value="1"/>
</dbReference>
<evidence type="ECO:0000256" key="7">
    <source>
        <dbReference type="ARBA" id="ARBA00023098"/>
    </source>
</evidence>
<evidence type="ECO:0000256" key="9">
    <source>
        <dbReference type="ARBA" id="ARBA00023239"/>
    </source>
</evidence>
<dbReference type="WBParaSite" id="EN70_3529">
    <property type="protein sequence ID" value="EN70_3529"/>
    <property type="gene ID" value="EN70_3529"/>
</dbReference>
<dbReference type="Gene3D" id="2.40.50.140">
    <property type="entry name" value="Nucleic acid-binding proteins"/>
    <property type="match status" value="1"/>
</dbReference>
<evidence type="ECO:0000256" key="12">
    <source>
        <dbReference type="ARBA" id="ARBA00024326"/>
    </source>
</evidence>
<evidence type="ECO:0000256" key="11">
    <source>
        <dbReference type="ARBA" id="ARBA00023317"/>
    </source>
</evidence>
<evidence type="ECO:0000256" key="10">
    <source>
        <dbReference type="ARBA" id="ARBA00023264"/>
    </source>
</evidence>
<evidence type="ECO:0000256" key="2">
    <source>
        <dbReference type="ARBA" id="ARBA00005189"/>
    </source>
</evidence>
<comment type="pathway">
    <text evidence="2">Lipid metabolism.</text>
</comment>
<comment type="pathway">
    <text evidence="12">Phospholipid metabolism; phosphatidylethanolamine biosynthesis.</text>
</comment>
<dbReference type="InterPro" id="IPR029028">
    <property type="entry name" value="Alpha/beta_knot_MTases"/>
</dbReference>
<reference evidence="15" key="2">
    <citation type="submission" date="2016-11" db="UniProtKB">
        <authorList>
            <consortium name="WormBaseParasite"/>
        </authorList>
    </citation>
    <scope>IDENTIFICATION</scope>
</reference>
<comment type="cofactor">
    <cofactor evidence="1">
        <name>pyruvate</name>
        <dbReference type="ChEBI" id="CHEBI:15361"/>
    </cofactor>
</comment>
<keyword evidence="7" id="KW-0443">Lipid metabolism</keyword>
<evidence type="ECO:0000256" key="3">
    <source>
        <dbReference type="ARBA" id="ARBA00009841"/>
    </source>
</evidence>